<evidence type="ECO:0000313" key="5">
    <source>
        <dbReference type="Proteomes" id="UP001205046"/>
    </source>
</evidence>
<evidence type="ECO:0000256" key="2">
    <source>
        <dbReference type="SAM" id="Phobius"/>
    </source>
</evidence>
<feature type="transmembrane region" description="Helical" evidence="2">
    <location>
        <begin position="94"/>
        <end position="117"/>
    </location>
</feature>
<keyword evidence="2" id="KW-1133">Transmembrane helix</keyword>
<dbReference type="InterPro" id="IPR025889">
    <property type="entry name" value="GSP17M-like_dom"/>
</dbReference>
<dbReference type="RefSeq" id="WP_260073580.1">
    <property type="nucleotide sequence ID" value="NZ_JALXMO010000035.1"/>
</dbReference>
<proteinExistence type="predicted"/>
<dbReference type="Pfam" id="PF11181">
    <property type="entry name" value="YflT"/>
    <property type="match status" value="1"/>
</dbReference>
<feature type="domain" description="General stress protein 17M-like" evidence="3">
    <location>
        <begin position="15"/>
        <end position="93"/>
    </location>
</feature>
<feature type="compositionally biased region" description="Low complexity" evidence="1">
    <location>
        <begin position="255"/>
        <end position="270"/>
    </location>
</feature>
<comment type="caution">
    <text evidence="4">The sequence shown here is derived from an EMBL/GenBank/DDBJ whole genome shotgun (WGS) entry which is preliminary data.</text>
</comment>
<protein>
    <recommendedName>
        <fullName evidence="3">General stress protein 17M-like domain-containing protein</fullName>
    </recommendedName>
</protein>
<evidence type="ECO:0000313" key="4">
    <source>
        <dbReference type="EMBL" id="MCT1607700.1"/>
    </source>
</evidence>
<dbReference type="Proteomes" id="UP001205046">
    <property type="component" value="Unassembled WGS sequence"/>
</dbReference>
<organism evidence="4 5">
    <name type="scientific">Nesterenkonia massiliensis</name>
    <dbReference type="NCBI Taxonomy" id="1232429"/>
    <lineage>
        <taxon>Bacteria</taxon>
        <taxon>Bacillati</taxon>
        <taxon>Actinomycetota</taxon>
        <taxon>Actinomycetes</taxon>
        <taxon>Micrococcales</taxon>
        <taxon>Micrococcaceae</taxon>
        <taxon>Nesterenkonia</taxon>
    </lineage>
</organism>
<name>A0ABT2HT79_9MICC</name>
<evidence type="ECO:0000259" key="3">
    <source>
        <dbReference type="Pfam" id="PF11181"/>
    </source>
</evidence>
<sequence length="287" mass="30101">MSAQRNTGGLPRGELLGRYRSYEDAQKVVDHLTQAEGFDIKAISIVGNDLRSVEYIRSRLSYPRVAGAGAAQGAMFGFFIGLLIFLFAPEAPVLNLLMSVVLGMAIWMIMGVVGYAIRRGQRDFSSSTQMVATTYDVVCDFSHAGRARALVAGAGVQSLNAWNDPTGKTTALGGAAPMRSHPGASPGPEAAVVDPSAQPSSVPGAAYASLPDGRPRYGVRREDVENANQSQQRAPEPEGAESAEPVSSPDKDAKTAQSAAEESAADAGTQRHGRDAQGPEGADGEPR</sequence>
<feature type="compositionally biased region" description="Basic and acidic residues" evidence="1">
    <location>
        <begin position="213"/>
        <end position="224"/>
    </location>
</feature>
<feature type="region of interest" description="Disordered" evidence="1">
    <location>
        <begin position="167"/>
        <end position="287"/>
    </location>
</feature>
<feature type="transmembrane region" description="Helical" evidence="2">
    <location>
        <begin position="65"/>
        <end position="88"/>
    </location>
</feature>
<accession>A0ABT2HT79</accession>
<keyword evidence="2" id="KW-0812">Transmembrane</keyword>
<keyword evidence="2" id="KW-0472">Membrane</keyword>
<dbReference type="EMBL" id="JALXMO010000035">
    <property type="protein sequence ID" value="MCT1607700.1"/>
    <property type="molecule type" value="Genomic_DNA"/>
</dbReference>
<keyword evidence="5" id="KW-1185">Reference proteome</keyword>
<evidence type="ECO:0000256" key="1">
    <source>
        <dbReference type="SAM" id="MobiDB-lite"/>
    </source>
</evidence>
<gene>
    <name evidence="4" type="ORF">M3B43_10295</name>
</gene>
<reference evidence="4 5" key="1">
    <citation type="submission" date="2022-04" db="EMBL/GenBank/DDBJ databases">
        <title>Human microbiome associated bacterial genomes.</title>
        <authorList>
            <person name="Sandstrom S."/>
            <person name="Salamzade R."/>
            <person name="Kalan L.R."/>
        </authorList>
    </citation>
    <scope>NUCLEOTIDE SEQUENCE [LARGE SCALE GENOMIC DNA]</scope>
    <source>
        <strain evidence="5">p3-SID767</strain>
    </source>
</reference>